<keyword evidence="6" id="KW-0539">Nucleus</keyword>
<dbReference type="InterPro" id="IPR012317">
    <property type="entry name" value="Poly(ADP-ribose)pol_cat_dom"/>
</dbReference>
<dbReference type="Proteomes" id="UP001177023">
    <property type="component" value="Unassembled WGS sequence"/>
</dbReference>
<name>A0AA36FX61_9BILA</name>
<dbReference type="Pfam" id="PF00644">
    <property type="entry name" value="PARP"/>
    <property type="match status" value="1"/>
</dbReference>
<feature type="non-terminal residue" evidence="12">
    <location>
        <position position="619"/>
    </location>
</feature>
<keyword evidence="2 8" id="KW-0328">Glycosyltransferase</keyword>
<feature type="domain" description="PARP alpha-helical" evidence="11">
    <location>
        <begin position="19"/>
        <end position="135"/>
    </location>
</feature>
<dbReference type="Gene3D" id="1.20.142.10">
    <property type="entry name" value="Poly(ADP-ribose) polymerase, regulatory domain"/>
    <property type="match status" value="1"/>
</dbReference>
<evidence type="ECO:0000256" key="7">
    <source>
        <dbReference type="ARBA" id="ARBA00033987"/>
    </source>
</evidence>
<evidence type="ECO:0000259" key="11">
    <source>
        <dbReference type="PROSITE" id="PS51060"/>
    </source>
</evidence>
<dbReference type="GO" id="GO:0070212">
    <property type="term" value="P:protein poly-ADP-ribosylation"/>
    <property type="evidence" value="ECO:0007669"/>
    <property type="project" value="TreeGrafter"/>
</dbReference>
<sequence>MKEITYQVEGRNVLRNDARCKLRAPVADLIAMVFNENFLKERMLEFHIDAEKITGTGNLMRRIERAYEALDRIRDAAIQEKTDERLARLERSTIAFYELIPHHERAPLDTEELIDKKIEQLGELIELAEIEQMMDKHGSKEPRHILDQLYDHIKCDIVPLQREEDDFKMIERYILESGNSQYGDFRCYDVAAAFSLRRGGEDAAFRKDLPNRTLLWHGSNVVNYCGIFTQGLRIAPKEAAYITGQAYGRGLYFSDNFNVSMGYCRVKADEEPLILLCEVALGKSRNFHTGGGYHSDSGKSSWNSTFVGFGDKHTIPTRILRAFPHVDRTSTTEKPLRQNFYVVPKTDQARLRFIIRLRLKPGANQALDLVQAAALVLLGFLATFGVLLIVVFLFHRCMEKLGYNDNTKRFELPSFENYKVVEEDENENKRKSFQSILVHSELIKMQGDEEVLSPLGLDKKQRRDPSILASPANGMGRTAQLIFIVLLVQQTVAIQEFVAESFSSFDFDSKHSISFKQLLFVLLGFLATFGVLLIVVFLFHRCMEKLGYNDNTKRFELPSFENYKVVEEDENENKRKSFQSILVHSELIKMQGDEEVLSPLGLDKKQRRELAMLLGGYVH</sequence>
<dbReference type="PROSITE" id="PS51059">
    <property type="entry name" value="PARP_CATALYTIC"/>
    <property type="match status" value="1"/>
</dbReference>
<comment type="catalytic activity">
    <reaction evidence="7">
        <text>NAD(+) + (ADP-D-ribosyl)n-acceptor = nicotinamide + (ADP-D-ribosyl)n+1-acceptor + H(+).</text>
        <dbReference type="EC" id="2.4.2.30"/>
    </reaction>
</comment>
<evidence type="ECO:0000256" key="4">
    <source>
        <dbReference type="ARBA" id="ARBA00022695"/>
    </source>
</evidence>
<dbReference type="Gene3D" id="3.90.228.10">
    <property type="match status" value="1"/>
</dbReference>
<dbReference type="SUPFAM" id="SSF47587">
    <property type="entry name" value="Domain of poly(ADP-ribose) polymerase"/>
    <property type="match status" value="1"/>
</dbReference>
<dbReference type="AlphaFoldDB" id="A0AA36FX61"/>
<dbReference type="Pfam" id="PF02877">
    <property type="entry name" value="PARP_reg"/>
    <property type="match status" value="1"/>
</dbReference>
<keyword evidence="9" id="KW-0812">Transmembrane</keyword>
<evidence type="ECO:0000256" key="2">
    <source>
        <dbReference type="ARBA" id="ARBA00022676"/>
    </source>
</evidence>
<feature type="transmembrane region" description="Helical" evidence="9">
    <location>
        <begin position="481"/>
        <end position="498"/>
    </location>
</feature>
<dbReference type="SUPFAM" id="SSF56399">
    <property type="entry name" value="ADP-ribosylation"/>
    <property type="match status" value="1"/>
</dbReference>
<protein>
    <recommendedName>
        <fullName evidence="8">Poly [ADP-ribose] polymerase</fullName>
        <shortName evidence="8">PARP</shortName>
        <ecNumber evidence="8">2.4.2.-</ecNumber>
    </recommendedName>
</protein>
<evidence type="ECO:0000256" key="3">
    <source>
        <dbReference type="ARBA" id="ARBA00022679"/>
    </source>
</evidence>
<reference evidence="12" key="1">
    <citation type="submission" date="2023-06" db="EMBL/GenBank/DDBJ databases">
        <authorList>
            <person name="Delattre M."/>
        </authorList>
    </citation>
    <scope>NUCLEOTIDE SEQUENCE</scope>
    <source>
        <strain evidence="12">AF72</strain>
    </source>
</reference>
<evidence type="ECO:0000313" key="13">
    <source>
        <dbReference type="Proteomes" id="UP001177023"/>
    </source>
</evidence>
<dbReference type="EC" id="2.4.2.-" evidence="8"/>
<evidence type="ECO:0000313" key="12">
    <source>
        <dbReference type="EMBL" id="CAJ0565525.1"/>
    </source>
</evidence>
<dbReference type="InterPro" id="IPR036616">
    <property type="entry name" value="Poly(ADP-ribose)pol_reg_dom_sf"/>
</dbReference>
<keyword evidence="4" id="KW-0548">Nucleotidyltransferase</keyword>
<proteinExistence type="predicted"/>
<keyword evidence="13" id="KW-1185">Reference proteome</keyword>
<dbReference type="GO" id="GO:0006302">
    <property type="term" value="P:double-strand break repair"/>
    <property type="evidence" value="ECO:0007669"/>
    <property type="project" value="TreeGrafter"/>
</dbReference>
<evidence type="ECO:0000256" key="8">
    <source>
        <dbReference type="RuleBase" id="RU362114"/>
    </source>
</evidence>
<comment type="caution">
    <text evidence="12">The sequence shown here is derived from an EMBL/GenBank/DDBJ whole genome shotgun (WGS) entry which is preliminary data.</text>
</comment>
<organism evidence="12 13">
    <name type="scientific">Mesorhabditis spiculigera</name>
    <dbReference type="NCBI Taxonomy" id="96644"/>
    <lineage>
        <taxon>Eukaryota</taxon>
        <taxon>Metazoa</taxon>
        <taxon>Ecdysozoa</taxon>
        <taxon>Nematoda</taxon>
        <taxon>Chromadorea</taxon>
        <taxon>Rhabditida</taxon>
        <taxon>Rhabditina</taxon>
        <taxon>Rhabditomorpha</taxon>
        <taxon>Rhabditoidea</taxon>
        <taxon>Rhabditidae</taxon>
        <taxon>Mesorhabditinae</taxon>
        <taxon>Mesorhabditis</taxon>
    </lineage>
</organism>
<evidence type="ECO:0000256" key="9">
    <source>
        <dbReference type="SAM" id="Phobius"/>
    </source>
</evidence>
<feature type="domain" description="PARP catalytic" evidence="10">
    <location>
        <begin position="144"/>
        <end position="366"/>
    </location>
</feature>
<evidence type="ECO:0000256" key="6">
    <source>
        <dbReference type="ARBA" id="ARBA00023242"/>
    </source>
</evidence>
<dbReference type="GO" id="GO:0016779">
    <property type="term" value="F:nucleotidyltransferase activity"/>
    <property type="evidence" value="ECO:0007669"/>
    <property type="project" value="UniProtKB-KW"/>
</dbReference>
<keyword evidence="9" id="KW-1133">Transmembrane helix</keyword>
<feature type="transmembrane region" description="Helical" evidence="9">
    <location>
        <begin position="518"/>
        <end position="539"/>
    </location>
</feature>
<comment type="subcellular location">
    <subcellularLocation>
        <location evidence="1">Nucleus</location>
    </subcellularLocation>
</comment>
<keyword evidence="3 8" id="KW-0808">Transferase</keyword>
<feature type="transmembrane region" description="Helical" evidence="9">
    <location>
        <begin position="369"/>
        <end position="394"/>
    </location>
</feature>
<dbReference type="PANTHER" id="PTHR10459">
    <property type="entry name" value="DNA LIGASE"/>
    <property type="match status" value="1"/>
</dbReference>
<gene>
    <name evidence="12" type="ORF">MSPICULIGERA_LOCUS4162</name>
</gene>
<dbReference type="InterPro" id="IPR004102">
    <property type="entry name" value="Poly(ADP-ribose)pol_reg_dom"/>
</dbReference>
<dbReference type="GO" id="GO:0003950">
    <property type="term" value="F:NAD+ poly-ADP-ribosyltransferase activity"/>
    <property type="evidence" value="ECO:0007669"/>
    <property type="project" value="UniProtKB-UniRule"/>
</dbReference>
<dbReference type="PANTHER" id="PTHR10459:SF60">
    <property type="entry name" value="POLY [ADP-RIBOSE] POLYMERASE 2"/>
    <property type="match status" value="1"/>
</dbReference>
<dbReference type="PROSITE" id="PS51060">
    <property type="entry name" value="PARP_ALPHA_HD"/>
    <property type="match status" value="1"/>
</dbReference>
<dbReference type="InterPro" id="IPR050800">
    <property type="entry name" value="ARTD/PARP"/>
</dbReference>
<dbReference type="EMBL" id="CATQJA010001065">
    <property type="protein sequence ID" value="CAJ0565525.1"/>
    <property type="molecule type" value="Genomic_DNA"/>
</dbReference>
<keyword evidence="9" id="KW-0472">Membrane</keyword>
<dbReference type="GO" id="GO:1990404">
    <property type="term" value="F:NAD+-protein mono-ADP-ribosyltransferase activity"/>
    <property type="evidence" value="ECO:0007669"/>
    <property type="project" value="TreeGrafter"/>
</dbReference>
<evidence type="ECO:0000256" key="5">
    <source>
        <dbReference type="ARBA" id="ARBA00023027"/>
    </source>
</evidence>
<evidence type="ECO:0000259" key="10">
    <source>
        <dbReference type="PROSITE" id="PS51059"/>
    </source>
</evidence>
<dbReference type="GO" id="GO:0005730">
    <property type="term" value="C:nucleolus"/>
    <property type="evidence" value="ECO:0007669"/>
    <property type="project" value="TreeGrafter"/>
</dbReference>
<evidence type="ECO:0000256" key="1">
    <source>
        <dbReference type="ARBA" id="ARBA00004123"/>
    </source>
</evidence>
<keyword evidence="5 8" id="KW-0520">NAD</keyword>
<accession>A0AA36FX61</accession>